<name>A0AAW2YYK1_9EUKA</name>
<dbReference type="EMBL" id="JAOPGA020000822">
    <property type="protein sequence ID" value="KAL0482184.1"/>
    <property type="molecule type" value="Genomic_DNA"/>
</dbReference>
<dbReference type="InterPro" id="IPR001806">
    <property type="entry name" value="Small_GTPase"/>
</dbReference>
<comment type="caution">
    <text evidence="4">The sequence shown here is derived from an EMBL/GenBank/DDBJ whole genome shotgun (WGS) entry which is preliminary data.</text>
</comment>
<keyword evidence="5" id="KW-1185">Reference proteome</keyword>
<dbReference type="AlphaFoldDB" id="A0AAW2YYK1"/>
<evidence type="ECO:0000259" key="2">
    <source>
        <dbReference type="PROSITE" id="PS50097"/>
    </source>
</evidence>
<evidence type="ECO:0000313" key="4">
    <source>
        <dbReference type="EMBL" id="KAL0482184.1"/>
    </source>
</evidence>
<feature type="compositionally biased region" description="Polar residues" evidence="1">
    <location>
        <begin position="399"/>
        <end position="412"/>
    </location>
</feature>
<proteinExistence type="predicted"/>
<protein>
    <submittedName>
        <fullName evidence="4">BTB/POZ domain-containing protein</fullName>
    </submittedName>
</protein>
<dbReference type="Pfam" id="PF00071">
    <property type="entry name" value="Ras"/>
    <property type="match status" value="1"/>
</dbReference>
<dbReference type="Gene3D" id="3.40.50.300">
    <property type="entry name" value="P-loop containing nucleotide triphosphate hydrolases"/>
    <property type="match status" value="1"/>
</dbReference>
<dbReference type="Proteomes" id="UP001431209">
    <property type="component" value="Unassembled WGS sequence"/>
</dbReference>
<feature type="domain" description="BTB" evidence="2">
    <location>
        <begin position="209"/>
        <end position="284"/>
    </location>
</feature>
<dbReference type="SUPFAM" id="SSF49899">
    <property type="entry name" value="Concanavalin A-like lectins/glucanases"/>
    <property type="match status" value="1"/>
</dbReference>
<dbReference type="Gene3D" id="3.30.710.10">
    <property type="entry name" value="Potassium Channel Kv1.1, Chain A"/>
    <property type="match status" value="1"/>
</dbReference>
<evidence type="ECO:0000313" key="3">
    <source>
        <dbReference type="EMBL" id="KAL0477547.1"/>
    </source>
</evidence>
<sequence>MTRMRDIPSEFVIRLFGSPGCGKTSLIASLFGLKDLSEVGVKQTNEITIENTQVSLSFYDMDVGTGTKDADILVLCFSVEKYANFGTLMTQMVEARTFAKNNAACVLVGTMMMTFVKVDVRESTPLVDPVLLTDQDALRQSIAAKAYVEVSSTTRDGIEQLSEEVIRIIKERMRGFTIPIRYKVGNKPATRPDNIGNDFEKIIDDRESSDVTLSIIIDPETGEKYSKYCHKLVLAARSPVFKAMFYGGIRNKESEFILNENIRDKRVLDQFVTFIYTNRVPLEKDAEETVIPLLALADEYGTVPLKESCGAFALDKINENNWLDLYEVAKMYNEQSLVNDCLSFVAENIQPILLDTSNYQTLNQETLIDLLQRDDITCNEIDLFNMVVDWYEKNTQRQQDSVFEQKTPSSHVETSEPATPTSALLTPTSALTTPMPIDLPKVMSHIRWVLMGPQKLIIEIKKHIGKYLTMEDYEEAMEFFAVPRRFTQGSKETKFKFRRVLCPFVWDCNFNNFTLSNEDRTITKHGANNWDLVAFSSVAMESGLHYWQVKIDVINSDKSGMSIGLTSDRNLRSDSYNVGTSLGCAGSVYGATSVNSNNVDYMLIVAGDVIGFLVDFIKDENGRIMFTGVQRPSDLKQIYATVFLFYNGDQVSLVNEYPLSMLNLTV</sequence>
<dbReference type="InterPro" id="IPR043136">
    <property type="entry name" value="B30.2/SPRY_sf"/>
</dbReference>
<dbReference type="Gene3D" id="2.60.120.920">
    <property type="match status" value="1"/>
</dbReference>
<evidence type="ECO:0000256" key="1">
    <source>
        <dbReference type="SAM" id="MobiDB-lite"/>
    </source>
</evidence>
<dbReference type="Pfam" id="PF07707">
    <property type="entry name" value="BACK"/>
    <property type="match status" value="1"/>
</dbReference>
<dbReference type="InterPro" id="IPR011333">
    <property type="entry name" value="SKP1/BTB/POZ_sf"/>
</dbReference>
<dbReference type="PANTHER" id="PTHR24410">
    <property type="entry name" value="HL07962P-RELATED"/>
    <property type="match status" value="1"/>
</dbReference>
<dbReference type="Gene3D" id="1.25.40.420">
    <property type="match status" value="1"/>
</dbReference>
<dbReference type="SMART" id="SM00875">
    <property type="entry name" value="BACK"/>
    <property type="match status" value="1"/>
</dbReference>
<reference evidence="4 5" key="1">
    <citation type="submission" date="2024-03" db="EMBL/GenBank/DDBJ databases">
        <title>The Acrasis kona genome and developmental transcriptomes reveal deep origins of eukaryotic multicellular pathways.</title>
        <authorList>
            <person name="Sheikh S."/>
            <person name="Fu C.-J."/>
            <person name="Brown M.W."/>
            <person name="Baldauf S.L."/>
        </authorList>
    </citation>
    <scope>NUCLEOTIDE SEQUENCE [LARGE SCALE GENOMIC DNA]</scope>
    <source>
        <strain evidence="4 5">ATCC MYA-3509</strain>
    </source>
</reference>
<dbReference type="PANTHER" id="PTHR24410:SF23">
    <property type="entry name" value="BTB DOMAIN-CONTAINING PROTEIN-RELATED"/>
    <property type="match status" value="1"/>
</dbReference>
<dbReference type="InterPro" id="IPR011705">
    <property type="entry name" value="BACK"/>
</dbReference>
<feature type="region of interest" description="Disordered" evidence="1">
    <location>
        <begin position="399"/>
        <end position="429"/>
    </location>
</feature>
<evidence type="ECO:0000313" key="5">
    <source>
        <dbReference type="Proteomes" id="UP001431209"/>
    </source>
</evidence>
<dbReference type="EMBL" id="JAOPGA020000191">
    <property type="protein sequence ID" value="KAL0477547.1"/>
    <property type="molecule type" value="Genomic_DNA"/>
</dbReference>
<feature type="compositionally biased region" description="Low complexity" evidence="1">
    <location>
        <begin position="417"/>
        <end position="429"/>
    </location>
</feature>
<dbReference type="InterPro" id="IPR051481">
    <property type="entry name" value="BTB-POZ/Galectin-3-binding"/>
</dbReference>
<dbReference type="InterPro" id="IPR000210">
    <property type="entry name" value="BTB/POZ_dom"/>
</dbReference>
<dbReference type="GO" id="GO:0005525">
    <property type="term" value="F:GTP binding"/>
    <property type="evidence" value="ECO:0007669"/>
    <property type="project" value="InterPro"/>
</dbReference>
<dbReference type="Pfam" id="PF00651">
    <property type="entry name" value="BTB"/>
    <property type="match status" value="1"/>
</dbReference>
<dbReference type="SUPFAM" id="SSF54695">
    <property type="entry name" value="POZ domain"/>
    <property type="match status" value="1"/>
</dbReference>
<gene>
    <name evidence="3" type="ORF">AKO1_010855</name>
    <name evidence="4" type="ORF">AKO1_015099</name>
</gene>
<dbReference type="InterPro" id="IPR013320">
    <property type="entry name" value="ConA-like_dom_sf"/>
</dbReference>
<dbReference type="SUPFAM" id="SSF52540">
    <property type="entry name" value="P-loop containing nucleoside triphosphate hydrolases"/>
    <property type="match status" value="1"/>
</dbReference>
<dbReference type="InterPro" id="IPR027417">
    <property type="entry name" value="P-loop_NTPase"/>
</dbReference>
<dbReference type="CDD" id="cd00882">
    <property type="entry name" value="Ras_like_GTPase"/>
    <property type="match status" value="1"/>
</dbReference>
<organism evidence="4 5">
    <name type="scientific">Acrasis kona</name>
    <dbReference type="NCBI Taxonomy" id="1008807"/>
    <lineage>
        <taxon>Eukaryota</taxon>
        <taxon>Discoba</taxon>
        <taxon>Heterolobosea</taxon>
        <taxon>Tetramitia</taxon>
        <taxon>Eutetramitia</taxon>
        <taxon>Acrasidae</taxon>
        <taxon>Acrasis</taxon>
    </lineage>
</organism>
<dbReference type="GO" id="GO:0003924">
    <property type="term" value="F:GTPase activity"/>
    <property type="evidence" value="ECO:0007669"/>
    <property type="project" value="InterPro"/>
</dbReference>
<dbReference type="SMART" id="SM00174">
    <property type="entry name" value="RHO"/>
    <property type="match status" value="1"/>
</dbReference>
<dbReference type="PROSITE" id="PS50097">
    <property type="entry name" value="BTB"/>
    <property type="match status" value="1"/>
</dbReference>
<accession>A0AAW2YYK1</accession>
<dbReference type="SMART" id="SM00225">
    <property type="entry name" value="BTB"/>
    <property type="match status" value="1"/>
</dbReference>